<comment type="caution">
    <text evidence="1">The sequence shown here is derived from an EMBL/GenBank/DDBJ whole genome shotgun (WGS) entry which is preliminary data.</text>
</comment>
<accession>A0ABT7VBH2</accession>
<dbReference type="EMBL" id="JAUDDZ010000036">
    <property type="protein sequence ID" value="MDM8275843.1"/>
    <property type="molecule type" value="Genomic_DNA"/>
</dbReference>
<reference evidence="1 2" key="2">
    <citation type="submission" date="2023-06" db="EMBL/GenBank/DDBJ databases">
        <authorList>
            <person name="Zeman M."/>
            <person name="Kubasova T."/>
            <person name="Jahodarova E."/>
            <person name="Nykrynova M."/>
            <person name="Rychlik I."/>
        </authorList>
    </citation>
    <scope>NUCLEOTIDE SEQUENCE [LARGE SCALE GENOMIC DNA]</scope>
    <source>
        <strain evidence="1 2">154_Feed</strain>
    </source>
</reference>
<evidence type="ECO:0000313" key="2">
    <source>
        <dbReference type="Proteomes" id="UP001529421"/>
    </source>
</evidence>
<organism evidence="1 2">
    <name type="scientific">Enorma phocaeensis</name>
    <dbReference type="NCBI Taxonomy" id="1871019"/>
    <lineage>
        <taxon>Bacteria</taxon>
        <taxon>Bacillati</taxon>
        <taxon>Actinomycetota</taxon>
        <taxon>Coriobacteriia</taxon>
        <taxon>Coriobacteriales</taxon>
        <taxon>Coriobacteriaceae</taxon>
        <taxon>Enorma</taxon>
    </lineage>
</organism>
<gene>
    <name evidence="1" type="ORF">QUW28_10135</name>
</gene>
<sequence length="160" mass="16368">PANASREVAVAMGAFDVTVVGAGGEVVAEYPREWGDAPTDSADPTLQLRLLAIRPGGWRDSVVRGSLPEELVSFLDSEAPADLGADLRALRDVSARRGWAATVEGALRSLGATGGVDSATLELAAARAAAGDASVEYDEPVDLAGYDRAFELLEGGAASA</sequence>
<name>A0ABT7VBH2_9ACTN</name>
<reference evidence="2" key="1">
    <citation type="submission" date="2023-06" db="EMBL/GenBank/DDBJ databases">
        <title>Identification and characterization of horizontal gene transfer across gut microbiota members of farm animals based on homology search.</title>
        <authorList>
            <person name="Zeman M."/>
            <person name="Kubasova T."/>
            <person name="Jahodarova E."/>
            <person name="Nykrynova M."/>
            <person name="Rychlik I."/>
        </authorList>
    </citation>
    <scope>NUCLEOTIDE SEQUENCE [LARGE SCALE GENOMIC DNA]</scope>
    <source>
        <strain evidence="2">154_Feed</strain>
    </source>
</reference>
<keyword evidence="2" id="KW-1185">Reference proteome</keyword>
<evidence type="ECO:0000313" key="1">
    <source>
        <dbReference type="EMBL" id="MDM8275843.1"/>
    </source>
</evidence>
<proteinExistence type="predicted"/>
<feature type="non-terminal residue" evidence="1">
    <location>
        <position position="1"/>
    </location>
</feature>
<dbReference type="Proteomes" id="UP001529421">
    <property type="component" value="Unassembled WGS sequence"/>
</dbReference>
<protein>
    <submittedName>
        <fullName evidence="1">Uncharacterized protein</fullName>
    </submittedName>
</protein>